<dbReference type="AlphaFoldDB" id="A0A5A7T049"/>
<protein>
    <submittedName>
        <fullName evidence="2">Uncharacterized protein</fullName>
    </submittedName>
</protein>
<gene>
    <name evidence="2" type="ORF">E6C27_scaffold515G00040</name>
</gene>
<feature type="region of interest" description="Disordered" evidence="1">
    <location>
        <begin position="66"/>
        <end position="93"/>
    </location>
</feature>
<dbReference type="EMBL" id="SSTE01020357">
    <property type="protein sequence ID" value="KAA0034845.1"/>
    <property type="molecule type" value="Genomic_DNA"/>
</dbReference>
<reference evidence="2 3" key="1">
    <citation type="submission" date="2019-08" db="EMBL/GenBank/DDBJ databases">
        <title>Draft genome sequences of two oriental melons (Cucumis melo L. var makuwa).</title>
        <authorList>
            <person name="Kwon S.-Y."/>
        </authorList>
    </citation>
    <scope>NUCLEOTIDE SEQUENCE [LARGE SCALE GENOMIC DNA]</scope>
    <source>
        <strain evidence="3">cv. SW 3</strain>
        <tissue evidence="2">Leaf</tissue>
    </source>
</reference>
<comment type="caution">
    <text evidence="2">The sequence shown here is derived from an EMBL/GenBank/DDBJ whole genome shotgun (WGS) entry which is preliminary data.</text>
</comment>
<proteinExistence type="predicted"/>
<dbReference type="Proteomes" id="UP000321393">
    <property type="component" value="Unassembled WGS sequence"/>
</dbReference>
<accession>A0A5A7T049</accession>
<sequence length="93" mass="10383">MDGNAKGSRALPLNNGEAMYSYILLIERYLQQDIPGGVCTQTRLSRVITLHQNKEEEHYLKIVGQVKDPKGMENEDIPPLTPTKRKAASTSTL</sequence>
<evidence type="ECO:0000256" key="1">
    <source>
        <dbReference type="SAM" id="MobiDB-lite"/>
    </source>
</evidence>
<name>A0A5A7T049_CUCMM</name>
<evidence type="ECO:0000313" key="3">
    <source>
        <dbReference type="Proteomes" id="UP000321393"/>
    </source>
</evidence>
<organism evidence="2 3">
    <name type="scientific">Cucumis melo var. makuwa</name>
    <name type="common">Oriental melon</name>
    <dbReference type="NCBI Taxonomy" id="1194695"/>
    <lineage>
        <taxon>Eukaryota</taxon>
        <taxon>Viridiplantae</taxon>
        <taxon>Streptophyta</taxon>
        <taxon>Embryophyta</taxon>
        <taxon>Tracheophyta</taxon>
        <taxon>Spermatophyta</taxon>
        <taxon>Magnoliopsida</taxon>
        <taxon>eudicotyledons</taxon>
        <taxon>Gunneridae</taxon>
        <taxon>Pentapetalae</taxon>
        <taxon>rosids</taxon>
        <taxon>fabids</taxon>
        <taxon>Cucurbitales</taxon>
        <taxon>Cucurbitaceae</taxon>
        <taxon>Benincaseae</taxon>
        <taxon>Cucumis</taxon>
    </lineage>
</organism>
<evidence type="ECO:0000313" key="2">
    <source>
        <dbReference type="EMBL" id="KAA0034845.1"/>
    </source>
</evidence>